<feature type="compositionally biased region" description="Low complexity" evidence="3">
    <location>
        <begin position="729"/>
        <end position="740"/>
    </location>
</feature>
<name>A0A511KP45_RHOTO</name>
<sequence length="1508" mass="161635">MSASVLSLPATMNATTLDYLLRETHDLYYPSATAEFTVRIAVLLTIVASTILLAFFYLSHHLLTTFRSPGSLWFIRLVERPSGRFIVLNPRITWSLAIISHGSFVLILVVLFWGIYAREWSKRTYIALKTLQPLPQFLGGWVGTWASLQAFLVASESANSALVPAWLANTIFLAGGFVLALPDLVLAIVNSHLALRMDDRYEDLVQALRSLDAQLAGRTPSLAQLAGLKQPAEALLKAAEKLKHFSIAQYCVTIMLPIACLVVNAGGLALARKIHVHIRENVSLIALHTATTSEVPHPSQQVEVSLALVPTRTGTTSDSPPVLLKSLSRGAFGEAEAEKVGTRERDLCSVERGVGSVAAVGAAGGGTSDWVTAQSRKVEELKKAKRDLILVTTTIVFICVLLIGDVVWLMVGVVKGGLRRGGWKHTELSAALDKWILFTVMFCACVYLNYNALALNRIPRVLGDSRHSKRDPTAEVLSLPVLSSVAGPSDQDDDTQEHEHEEGSDKSSSPSSPYQPSQLDEPPPPTRPLLRLRPQVSSTRLGTPRSAEQAPGSPVATESPADSSNTREVEAEVPADGGQGHADGEHGAVQEEVTEVPVAQDAQPEVGQEPAPLTTDVTPVPEVNGAAEPDSLVPPIHQVVPAPSNPTKKPGTVTKRPSTLPPSSAPGSKARPGAPPTPSAAGASATTGGVRRTTAPGAPGAAASTVNGVRGAHPLTGAPAIGAGHARRPSTLSSAATPSTARPPPPSASSTTANRAPLRSSMSLTRERPAGGIVSTAKPPISSTPSARSATTGGAVTRRPLSSSTTPSATIARTRPSTTTAPTARPGSALSTRSSASTGPVGRPAAPGAAALKERDERIKELEKQVEEVRAEKERVEKEGEAGAGKMDAELGELKSRVEALEKELEEVKRERDELESSHVPAAQLDTLHSSHAEELDSLRAAHSSALEELKSSHVPSTALDALRDSHAAEVDSLRKSHASALEELKSSQVDASELDALRSSHSEQITELESKHREEVEQLRTELGALRSSQAGEADSLRSSHAEELEALKSLHAAALEDLAGKHAKEVEEIKASHVPFSELEAIRSSHAEEVATLRSSHTSELDNLRTSHAQELESMRSSHVPSSELDDLRASHASELESTRVAEAQTWQEKLAALQKDHERELERVKAEMSSGDEGKAQEVEALKRELDALRREKEAWAEEQDGLKSRIKSLADEHHSALSTLRDEHASALSSTREELLSTHSSDLAQLRSASDASLAHLRSSHAEEIASLRQQLADAESSAEEKRLAGENSLKVELEATRADLEKAKKAIGELEENVRASNDKLGQAQQALAEAEKQAAAAASTPTAGGDSEKLAALEARLADAQKELEDAHFALQSTQESTAAQLTELETMHERELASKEEDHVNSLKRRSEDHTTALVELQNKLFAVEEDRERLKQVVSQQNALKSSQSLAGAVTDVDIKALHAAHEAKLGEVEREYTDKIEELNQVISRLEHEVQLYRDAEEL</sequence>
<feature type="transmembrane region" description="Helical" evidence="4">
    <location>
        <begin position="388"/>
        <end position="411"/>
    </location>
</feature>
<dbReference type="PANTHER" id="PTHR18870:SF9">
    <property type="entry name" value="PROTEIN TAG-278-RELATED"/>
    <property type="match status" value="1"/>
</dbReference>
<accession>A0A511KP45</accession>
<keyword evidence="4" id="KW-1133">Transmembrane helix</keyword>
<feature type="transmembrane region" description="Helical" evidence="4">
    <location>
        <begin position="36"/>
        <end position="58"/>
    </location>
</feature>
<dbReference type="SUPFAM" id="SSF69989">
    <property type="entry name" value="C-terminal domain of PLC-beta"/>
    <property type="match status" value="1"/>
</dbReference>
<feature type="compositionally biased region" description="Low complexity" evidence="3">
    <location>
        <begin position="1330"/>
        <end position="1344"/>
    </location>
</feature>
<feature type="coiled-coil region" evidence="2">
    <location>
        <begin position="1478"/>
        <end position="1505"/>
    </location>
</feature>
<feature type="transmembrane region" description="Helical" evidence="4">
    <location>
        <begin position="166"/>
        <end position="189"/>
    </location>
</feature>
<feature type="coiled-coil region" evidence="2">
    <location>
        <begin position="1407"/>
        <end position="1441"/>
    </location>
</feature>
<feature type="region of interest" description="Disordered" evidence="3">
    <location>
        <begin position="1160"/>
        <end position="1181"/>
    </location>
</feature>
<evidence type="ECO:0000256" key="2">
    <source>
        <dbReference type="SAM" id="Coils"/>
    </source>
</evidence>
<feature type="compositionally biased region" description="Low complexity" evidence="3">
    <location>
        <begin position="679"/>
        <end position="703"/>
    </location>
</feature>
<feature type="compositionally biased region" description="Basic and acidic residues" evidence="3">
    <location>
        <begin position="852"/>
        <end position="917"/>
    </location>
</feature>
<evidence type="ECO:0000256" key="3">
    <source>
        <dbReference type="SAM" id="MobiDB-lite"/>
    </source>
</evidence>
<protein>
    <submittedName>
        <fullName evidence="5">M protein repeat protein</fullName>
    </submittedName>
</protein>
<evidence type="ECO:0000313" key="5">
    <source>
        <dbReference type="EMBL" id="GEM12140.1"/>
    </source>
</evidence>
<dbReference type="PANTHER" id="PTHR18870">
    <property type="entry name" value="PROTEIN TAG-278-RELATED"/>
    <property type="match status" value="1"/>
</dbReference>
<evidence type="ECO:0000256" key="1">
    <source>
        <dbReference type="ARBA" id="ARBA00023054"/>
    </source>
</evidence>
<keyword evidence="4" id="KW-0472">Membrane</keyword>
<feature type="compositionally biased region" description="Low complexity" evidence="3">
    <location>
        <begin position="748"/>
        <end position="757"/>
    </location>
</feature>
<feature type="compositionally biased region" description="Low complexity" evidence="3">
    <location>
        <begin position="507"/>
        <end position="518"/>
    </location>
</feature>
<keyword evidence="1 2" id="KW-0175">Coiled coil</keyword>
<feature type="compositionally biased region" description="Polar residues" evidence="3">
    <location>
        <begin position="781"/>
        <end position="794"/>
    </location>
</feature>
<proteinExistence type="predicted"/>
<feature type="transmembrane region" description="Helical" evidence="4">
    <location>
        <begin position="247"/>
        <end position="271"/>
    </location>
</feature>
<reference evidence="5 6" key="1">
    <citation type="submission" date="2019-07" db="EMBL/GenBank/DDBJ databases">
        <title>Rhodotorula toruloides NBRC10032 genome sequencing.</title>
        <authorList>
            <person name="Shida Y."/>
            <person name="Takaku H."/>
            <person name="Ogasawara W."/>
            <person name="Mori K."/>
        </authorList>
    </citation>
    <scope>NUCLEOTIDE SEQUENCE [LARGE SCALE GENOMIC DNA]</scope>
    <source>
        <strain evidence="5 6">NBRC10032</strain>
    </source>
</reference>
<evidence type="ECO:0000256" key="4">
    <source>
        <dbReference type="SAM" id="Phobius"/>
    </source>
</evidence>
<dbReference type="EMBL" id="BJWK01000019">
    <property type="protein sequence ID" value="GEM12140.1"/>
    <property type="molecule type" value="Genomic_DNA"/>
</dbReference>
<feature type="compositionally biased region" description="Low complexity" evidence="3">
    <location>
        <begin position="797"/>
        <end position="829"/>
    </location>
</feature>
<feature type="transmembrane region" description="Helical" evidence="4">
    <location>
        <begin position="94"/>
        <end position="116"/>
    </location>
</feature>
<organism evidence="5 6">
    <name type="scientific">Rhodotorula toruloides</name>
    <name type="common">Yeast</name>
    <name type="synonym">Rhodosporidium toruloides</name>
    <dbReference type="NCBI Taxonomy" id="5286"/>
    <lineage>
        <taxon>Eukaryota</taxon>
        <taxon>Fungi</taxon>
        <taxon>Dikarya</taxon>
        <taxon>Basidiomycota</taxon>
        <taxon>Pucciniomycotina</taxon>
        <taxon>Microbotryomycetes</taxon>
        <taxon>Sporidiobolales</taxon>
        <taxon>Sporidiobolaceae</taxon>
        <taxon>Rhodotorula</taxon>
    </lineage>
</organism>
<keyword evidence="4" id="KW-0812">Transmembrane</keyword>
<dbReference type="OrthoDB" id="2149224at2759"/>
<dbReference type="Proteomes" id="UP000321518">
    <property type="component" value="Unassembled WGS sequence"/>
</dbReference>
<feature type="region of interest" description="Disordered" evidence="3">
    <location>
        <begin position="477"/>
        <end position="937"/>
    </location>
</feature>
<feature type="transmembrane region" description="Helical" evidence="4">
    <location>
        <begin position="136"/>
        <end position="154"/>
    </location>
</feature>
<feature type="region of interest" description="Disordered" evidence="3">
    <location>
        <begin position="1216"/>
        <end position="1237"/>
    </location>
</feature>
<feature type="compositionally biased region" description="Low complexity" evidence="3">
    <location>
        <begin position="839"/>
        <end position="851"/>
    </location>
</feature>
<gene>
    <name evidence="5" type="ORF">Rt10032_c19g6157</name>
</gene>
<comment type="caution">
    <text evidence="5">The sequence shown here is derived from an EMBL/GenBank/DDBJ whole genome shotgun (WGS) entry which is preliminary data.</text>
</comment>
<evidence type="ECO:0000313" key="6">
    <source>
        <dbReference type="Proteomes" id="UP000321518"/>
    </source>
</evidence>
<feature type="region of interest" description="Disordered" evidence="3">
    <location>
        <begin position="1330"/>
        <end position="1353"/>
    </location>
</feature>